<dbReference type="InterPro" id="IPR052196">
    <property type="entry name" value="Bact_Kbp"/>
</dbReference>
<dbReference type="EMBL" id="CAKJVE010000004">
    <property type="protein sequence ID" value="CAG9703828.1"/>
    <property type="molecule type" value="Genomic_DNA"/>
</dbReference>
<keyword evidence="3" id="KW-0378">Hydrolase</keyword>
<gene>
    <name evidence="3" type="primary">lytN</name>
    <name evidence="2" type="ORF">CNEO_40822</name>
    <name evidence="3" type="ORF">CNEONATNEC25_03039</name>
</gene>
<feature type="domain" description="LysM" evidence="1">
    <location>
        <begin position="170"/>
        <end position="217"/>
    </location>
</feature>
<dbReference type="Proteomes" id="UP000789738">
    <property type="component" value="Unassembled WGS sequence"/>
</dbReference>
<dbReference type="PANTHER" id="PTHR34700">
    <property type="entry name" value="POTASSIUM BINDING PROTEIN KBP"/>
    <property type="match status" value="1"/>
</dbReference>
<evidence type="ECO:0000313" key="2">
    <source>
        <dbReference type="EMBL" id="CAG9703828.1"/>
    </source>
</evidence>
<evidence type="ECO:0000259" key="1">
    <source>
        <dbReference type="PROSITE" id="PS51782"/>
    </source>
</evidence>
<dbReference type="SUPFAM" id="SSF54106">
    <property type="entry name" value="LysM domain"/>
    <property type="match status" value="1"/>
</dbReference>
<reference evidence="2" key="2">
    <citation type="submission" date="2021-10" db="EMBL/GenBank/DDBJ databases">
        <authorList>
            <person name="Mesa V."/>
        </authorList>
    </citation>
    <scope>NUCLEOTIDE SEQUENCE</scope>
    <source>
        <strain evidence="2">CC3_PB</strain>
    </source>
</reference>
<dbReference type="InterPro" id="IPR036779">
    <property type="entry name" value="LysM_dom_sf"/>
</dbReference>
<dbReference type="SMART" id="SM00257">
    <property type="entry name" value="LysM"/>
    <property type="match status" value="1"/>
</dbReference>
<dbReference type="AlphaFoldDB" id="A0A650MN23"/>
<dbReference type="Gene3D" id="3.10.350.10">
    <property type="entry name" value="LysM domain"/>
    <property type="match status" value="1"/>
</dbReference>
<dbReference type="GO" id="GO:0016787">
    <property type="term" value="F:hydrolase activity"/>
    <property type="evidence" value="ECO:0007669"/>
    <property type="project" value="UniProtKB-KW"/>
</dbReference>
<dbReference type="RefSeq" id="WP_159116694.1">
    <property type="nucleotide sequence ID" value="NZ_CAKJVE010000004.1"/>
</dbReference>
<dbReference type="PROSITE" id="PS51782">
    <property type="entry name" value="LYSM"/>
    <property type="match status" value="1"/>
</dbReference>
<dbReference type="InterPro" id="IPR018392">
    <property type="entry name" value="LysM"/>
</dbReference>
<protein>
    <submittedName>
        <fullName evidence="2 3">Cell wall hydrolase LytN</fullName>
        <ecNumber evidence="2 3">3.-.-.-</ecNumber>
    </submittedName>
</protein>
<dbReference type="EC" id="3.-.-.-" evidence="2 3"/>
<reference evidence="3 4" key="1">
    <citation type="submission" date="2018-06" db="EMBL/GenBank/DDBJ databases">
        <authorList>
            <consortium name="IHU Genomes"/>
        </authorList>
    </citation>
    <scope>NUCLEOTIDE SEQUENCE [LARGE SCALE GENOMIC DNA]</scope>
    <source>
        <strain evidence="3 4">NEC25</strain>
    </source>
</reference>
<dbReference type="Pfam" id="PF01476">
    <property type="entry name" value="LysM"/>
    <property type="match status" value="1"/>
</dbReference>
<proteinExistence type="predicted"/>
<name>A0A650MN23_9CLOT</name>
<sequence length="219" mass="24864">MYKMYLGINNGEEGFIIPRLPEKIDISEEGDNKTYNIINLGEVNNIALPKLTNISFESYFPLNNGPYVSSDQLFNPSFYIKKINEWRNNLQKIRFIFTGGPIEINDLFSIENFKYNENGGEVGDIYFSIELKRYKQYAAKKVIVQTSGNGATVTTISQKSSREDNKKSITSYTVVSGDTLWYIAKRFLGDGKRCTEIANLNNISNPDKISIGQVLKIPQ</sequence>
<dbReference type="PANTHER" id="PTHR34700:SF4">
    <property type="entry name" value="PHAGE-LIKE ELEMENT PBSX PROTEIN XKDP"/>
    <property type="match status" value="1"/>
</dbReference>
<evidence type="ECO:0000313" key="3">
    <source>
        <dbReference type="EMBL" id="VCT85438.1"/>
    </source>
</evidence>
<evidence type="ECO:0000313" key="4">
    <source>
        <dbReference type="Proteomes" id="UP000431451"/>
    </source>
</evidence>
<dbReference type="CDD" id="cd00118">
    <property type="entry name" value="LysM"/>
    <property type="match status" value="1"/>
</dbReference>
<dbReference type="Proteomes" id="UP000431451">
    <property type="component" value="Unassembled WGS sequence"/>
</dbReference>
<dbReference type="EMBL" id="UWJD01000002">
    <property type="protein sequence ID" value="VCT85438.1"/>
    <property type="molecule type" value="Genomic_DNA"/>
</dbReference>
<organism evidence="3 4">
    <name type="scientific">Clostridium neonatale</name>
    <dbReference type="NCBI Taxonomy" id="137838"/>
    <lineage>
        <taxon>Bacteria</taxon>
        <taxon>Bacillati</taxon>
        <taxon>Bacillota</taxon>
        <taxon>Clostridia</taxon>
        <taxon>Eubacteriales</taxon>
        <taxon>Clostridiaceae</taxon>
        <taxon>Clostridium</taxon>
    </lineage>
</organism>
<accession>A0A650MN23</accession>